<dbReference type="PANTHER" id="PTHR42998:SF1">
    <property type="entry name" value="TYPE I RESTRICTION ENZYME HINDI METHYLASE SUBUNIT"/>
    <property type="match status" value="1"/>
</dbReference>
<accession>A0ABV3DAQ3</accession>
<comment type="caution">
    <text evidence="5">The sequence shown here is derived from an EMBL/GenBank/DDBJ whole genome shotgun (WGS) entry which is preliminary data.</text>
</comment>
<dbReference type="GO" id="GO:0008168">
    <property type="term" value="F:methyltransferase activity"/>
    <property type="evidence" value="ECO:0007669"/>
    <property type="project" value="UniProtKB-KW"/>
</dbReference>
<dbReference type="GO" id="GO:0032259">
    <property type="term" value="P:methylation"/>
    <property type="evidence" value="ECO:0007669"/>
    <property type="project" value="UniProtKB-KW"/>
</dbReference>
<dbReference type="InterPro" id="IPR052916">
    <property type="entry name" value="Type-I_RE_MTase_Subunit"/>
</dbReference>
<organism evidence="5 6">
    <name type="scientific">Streptodolium elevatio</name>
    <dbReference type="NCBI Taxonomy" id="3157996"/>
    <lineage>
        <taxon>Bacteria</taxon>
        <taxon>Bacillati</taxon>
        <taxon>Actinomycetota</taxon>
        <taxon>Actinomycetes</taxon>
        <taxon>Kitasatosporales</taxon>
        <taxon>Streptomycetaceae</taxon>
        <taxon>Streptodolium</taxon>
    </lineage>
</organism>
<sequence length="700" mass="72368">MPGPQVTAAEIARIAGVGRAAVSNWRRRFPDFPQPVGGTETSPTFSLAEVEGWLREQGKIAEVAPDEMLWRALVEAAGDEDHAAVLAQVGEHLLRPGAGEPSDPARGGPRAAVLRDAARRAEEVGSARVFEELYARYTDSGARPAATTPPGPAALMTALATALGPARTVLDPSCGAGDLLLAARRAGHGAEAVAGQDPDAGLAQLAAVRLAFLATRGDPAAVRGPDAVAAPSVAVGDALRHDAWPAVRFDAVLCNPPFNERNWGHDALAYDPRWEYGLPPKTEGELAWVQHALAHTRVGGTVAVLMPPAVASRGSGRRIRAELLRSGALRAVVGLPAGAAPPAGVALQIWLLVRPEPGTASSHVLFVDTAAHEAAAAAPRPGPARSAAANEAAGHAPDSRRDPDWTALSEIAVDAWRSFAAESAALAEIPGVRKAVPVIDLLDDAVDLTPAHNLPLPAGTESADVVADMRGALADALESVPQFLPDTRRAGSGAPAWRRVAIADLTRGGGVALFRGPVRTGRGESEFAATGAGGAPADRVLTAADVTAGTAPSGSWPPGDAGSDRRTRIEPGDVVIPAVFTAEGTAVRVAEAADAGALLGPNLHLLRPDPGVLDAWFLAGFLAAPANTRQATYGSSIVRLDVRRFEVPLLPLDVQRSYGATFRALHRFNTALSRVGDFGARLGTGLLEGLTSGVLEPVRK</sequence>
<evidence type="ECO:0000256" key="1">
    <source>
        <dbReference type="ARBA" id="ARBA00022747"/>
    </source>
</evidence>
<dbReference type="Gene3D" id="3.40.50.150">
    <property type="entry name" value="Vaccinia Virus protein VP39"/>
    <property type="match status" value="1"/>
</dbReference>
<feature type="region of interest" description="Disordered" evidence="3">
    <location>
        <begin position="376"/>
        <end position="403"/>
    </location>
</feature>
<keyword evidence="6" id="KW-1185">Reference proteome</keyword>
<dbReference type="SUPFAM" id="SSF53335">
    <property type="entry name" value="S-adenosyl-L-methionine-dependent methyltransferases"/>
    <property type="match status" value="1"/>
</dbReference>
<dbReference type="PRINTS" id="PR00507">
    <property type="entry name" value="N12N6MTFRASE"/>
</dbReference>
<evidence type="ECO:0000313" key="6">
    <source>
        <dbReference type="Proteomes" id="UP001551482"/>
    </source>
</evidence>
<dbReference type="InterPro" id="IPR002052">
    <property type="entry name" value="DNA_methylase_N6_adenine_CS"/>
</dbReference>
<evidence type="ECO:0000256" key="3">
    <source>
        <dbReference type="SAM" id="MobiDB-lite"/>
    </source>
</evidence>
<dbReference type="InterPro" id="IPR029063">
    <property type="entry name" value="SAM-dependent_MTases_sf"/>
</dbReference>
<proteinExistence type="predicted"/>
<keyword evidence="5" id="KW-0489">Methyltransferase</keyword>
<feature type="domain" description="DNA methylase adenine-specific" evidence="4">
    <location>
        <begin position="154"/>
        <end position="371"/>
    </location>
</feature>
<keyword evidence="1" id="KW-0680">Restriction system</keyword>
<protein>
    <submittedName>
        <fullName evidence="5">N-6 DNA methylase</fullName>
    </submittedName>
</protein>
<dbReference type="PROSITE" id="PS00092">
    <property type="entry name" value="N6_MTASE"/>
    <property type="match status" value="1"/>
</dbReference>
<dbReference type="InterPro" id="IPR003356">
    <property type="entry name" value="DNA_methylase_A-5"/>
</dbReference>
<evidence type="ECO:0000256" key="2">
    <source>
        <dbReference type="ARBA" id="ARBA00023125"/>
    </source>
</evidence>
<dbReference type="PANTHER" id="PTHR42998">
    <property type="entry name" value="TYPE I RESTRICTION ENZYME HINDVIIP M PROTEIN-RELATED"/>
    <property type="match status" value="1"/>
</dbReference>
<keyword evidence="2" id="KW-0238">DNA-binding</keyword>
<reference evidence="5 6" key="1">
    <citation type="submission" date="2024-06" db="EMBL/GenBank/DDBJ databases">
        <title>The Natural Products Discovery Center: Release of the First 8490 Sequenced Strains for Exploring Actinobacteria Biosynthetic Diversity.</title>
        <authorList>
            <person name="Kalkreuter E."/>
            <person name="Kautsar S.A."/>
            <person name="Yang D."/>
            <person name="Bader C.D."/>
            <person name="Teijaro C.N."/>
            <person name="Fluegel L."/>
            <person name="Davis C.M."/>
            <person name="Simpson J.R."/>
            <person name="Lauterbach L."/>
            <person name="Steele A.D."/>
            <person name="Gui C."/>
            <person name="Meng S."/>
            <person name="Li G."/>
            <person name="Viehrig K."/>
            <person name="Ye F."/>
            <person name="Su P."/>
            <person name="Kiefer A.F."/>
            <person name="Nichols A."/>
            <person name="Cepeda A.J."/>
            <person name="Yan W."/>
            <person name="Fan B."/>
            <person name="Jiang Y."/>
            <person name="Adhikari A."/>
            <person name="Zheng C.-J."/>
            <person name="Schuster L."/>
            <person name="Cowan T.M."/>
            <person name="Smanski M.J."/>
            <person name="Chevrette M.G."/>
            <person name="De Carvalho L.P.S."/>
            <person name="Shen B."/>
        </authorList>
    </citation>
    <scope>NUCLEOTIDE SEQUENCE [LARGE SCALE GENOMIC DNA]</scope>
    <source>
        <strain evidence="5 6">NPDC048946</strain>
    </source>
</reference>
<dbReference type="Pfam" id="PF02384">
    <property type="entry name" value="N6_Mtase"/>
    <property type="match status" value="1"/>
</dbReference>
<dbReference type="InterPro" id="IPR044946">
    <property type="entry name" value="Restrct_endonuc_typeI_TRD_sf"/>
</dbReference>
<evidence type="ECO:0000259" key="4">
    <source>
        <dbReference type="Pfam" id="PF02384"/>
    </source>
</evidence>
<dbReference type="Proteomes" id="UP001551482">
    <property type="component" value="Unassembled WGS sequence"/>
</dbReference>
<evidence type="ECO:0000313" key="5">
    <source>
        <dbReference type="EMBL" id="MEU8132264.1"/>
    </source>
</evidence>
<dbReference type="EMBL" id="JBEZFP010000003">
    <property type="protein sequence ID" value="MEU8132264.1"/>
    <property type="molecule type" value="Genomic_DNA"/>
</dbReference>
<dbReference type="RefSeq" id="WP_358347795.1">
    <property type="nucleotide sequence ID" value="NZ_JBEZFP010000003.1"/>
</dbReference>
<keyword evidence="5" id="KW-0808">Transferase</keyword>
<dbReference type="Gene3D" id="3.90.220.20">
    <property type="entry name" value="DNA methylase specificity domains"/>
    <property type="match status" value="1"/>
</dbReference>
<feature type="compositionally biased region" description="Low complexity" evidence="3">
    <location>
        <begin position="376"/>
        <end position="389"/>
    </location>
</feature>
<dbReference type="SUPFAM" id="SSF116734">
    <property type="entry name" value="DNA methylase specificity domain"/>
    <property type="match status" value="1"/>
</dbReference>
<name>A0ABV3DAQ3_9ACTN</name>
<gene>
    <name evidence="5" type="ORF">AB0C36_02020</name>
</gene>